<keyword evidence="4 9" id="KW-0378">Hydrolase</keyword>
<feature type="chain" id="PRO_5029751157" evidence="10">
    <location>
        <begin position="19"/>
        <end position="405"/>
    </location>
</feature>
<dbReference type="SUPFAM" id="SSF50630">
    <property type="entry name" value="Acid proteases"/>
    <property type="match status" value="1"/>
</dbReference>
<evidence type="ECO:0000259" key="11">
    <source>
        <dbReference type="PROSITE" id="PS51767"/>
    </source>
</evidence>
<keyword evidence="12" id="KW-1185">Reference proteome</keyword>
<keyword evidence="5 8" id="KW-1015">Disulfide bond</keyword>
<comment type="similarity">
    <text evidence="1 9">Belongs to the peptidase A1 family.</text>
</comment>
<dbReference type="Pfam" id="PF00026">
    <property type="entry name" value="Asp"/>
    <property type="match status" value="1"/>
</dbReference>
<dbReference type="InterPro" id="IPR001461">
    <property type="entry name" value="Aspartic_peptidase_A1"/>
</dbReference>
<dbReference type="PANTHER" id="PTHR47966">
    <property type="entry name" value="BETA-SITE APP-CLEAVING ENZYME, ISOFORM A-RELATED"/>
    <property type="match status" value="1"/>
</dbReference>
<dbReference type="FunFam" id="2.40.70.10:FF:000002">
    <property type="entry name" value="Vacuolar aspartic proteinase"/>
    <property type="match status" value="1"/>
</dbReference>
<organism evidence="12 13">
    <name type="scientific">Haemonchus contortus</name>
    <name type="common">Barber pole worm</name>
    <dbReference type="NCBI Taxonomy" id="6289"/>
    <lineage>
        <taxon>Eukaryota</taxon>
        <taxon>Metazoa</taxon>
        <taxon>Ecdysozoa</taxon>
        <taxon>Nematoda</taxon>
        <taxon>Chromadorea</taxon>
        <taxon>Rhabditida</taxon>
        <taxon>Rhabditina</taxon>
        <taxon>Rhabditomorpha</taxon>
        <taxon>Strongyloidea</taxon>
        <taxon>Trichostrongylidae</taxon>
        <taxon>Haemonchus</taxon>
    </lineage>
</organism>
<dbReference type="GO" id="GO:0005764">
    <property type="term" value="C:lysosome"/>
    <property type="evidence" value="ECO:0007669"/>
    <property type="project" value="TreeGrafter"/>
</dbReference>
<feature type="disulfide bond" evidence="8">
    <location>
        <begin position="107"/>
        <end position="112"/>
    </location>
</feature>
<dbReference type="PRINTS" id="PR00792">
    <property type="entry name" value="PEPSIN"/>
</dbReference>
<dbReference type="FunFam" id="2.40.70.10:FF:000008">
    <property type="entry name" value="Cathepsin D"/>
    <property type="match status" value="1"/>
</dbReference>
<feature type="domain" description="Peptidase A1" evidence="11">
    <location>
        <begin position="76"/>
        <end position="391"/>
    </location>
</feature>
<evidence type="ECO:0000313" key="12">
    <source>
        <dbReference type="Proteomes" id="UP000025227"/>
    </source>
</evidence>
<dbReference type="OrthoDB" id="5839471at2759"/>
<dbReference type="GO" id="GO:0004190">
    <property type="term" value="F:aspartic-type endopeptidase activity"/>
    <property type="evidence" value="ECO:0007669"/>
    <property type="project" value="UniProtKB-KW"/>
</dbReference>
<evidence type="ECO:0000256" key="3">
    <source>
        <dbReference type="ARBA" id="ARBA00022750"/>
    </source>
</evidence>
<feature type="disulfide bond" evidence="8">
    <location>
        <begin position="317"/>
        <end position="350"/>
    </location>
</feature>
<sequence length="405" mass="44094">MKAQFLFILLALCATNDALLRVPILKSTHTHNTVNGNAIAEFLKHKYIEGYVFASGNATNATSISLPLIYSSNLAYYGIIHIGTPPQQFQVQFDTGSANLWVPCMGCKDEACQKHRQFDCKKSTTCNGTNNQFEVEYGSGIVQANIDYDIVCFGCPCSYCTNRYQGFGCAISETGKFATEVFDGILGLAWKSDAAGNISPPLDQIFANKKTCPEALFAFYMSASNNAQGVAGELTICGTDPKHYKGTIAWVPLIAERLWRILLGPVHIRGKTLTIGSQEAIVDTGSSIITAPMSVVQQIQNLTGAKVNSQGAYEVECKNISTLPAIVFLLGGQDFVLEGQNYVVQTNQTCVLGFLGLELPPPIGPIWILGDVFLRNFYTVFDHGNKRVGFARKVPEECVNSTSFS</sequence>
<dbReference type="InterPro" id="IPR001969">
    <property type="entry name" value="Aspartic_peptidase_AS"/>
</dbReference>
<keyword evidence="10" id="KW-0732">Signal</keyword>
<dbReference type="WBParaSite" id="HCON_00052760-00001">
    <property type="protein sequence ID" value="HCON_00052760-00001"/>
    <property type="gene ID" value="HCON_00052760"/>
</dbReference>
<evidence type="ECO:0000256" key="4">
    <source>
        <dbReference type="ARBA" id="ARBA00022801"/>
    </source>
</evidence>
<evidence type="ECO:0000256" key="10">
    <source>
        <dbReference type="SAM" id="SignalP"/>
    </source>
</evidence>
<feature type="active site" evidence="7">
    <location>
        <position position="283"/>
    </location>
</feature>
<dbReference type="GO" id="GO:0006508">
    <property type="term" value="P:proteolysis"/>
    <property type="evidence" value="ECO:0007669"/>
    <property type="project" value="UniProtKB-KW"/>
</dbReference>
<dbReference type="InterPro" id="IPR021109">
    <property type="entry name" value="Peptidase_aspartic_dom_sf"/>
</dbReference>
<dbReference type="PROSITE" id="PS00141">
    <property type="entry name" value="ASP_PROTEASE"/>
    <property type="match status" value="1"/>
</dbReference>
<evidence type="ECO:0000256" key="8">
    <source>
        <dbReference type="PIRSR" id="PIRSR601461-2"/>
    </source>
</evidence>
<name>A0A7I4Y417_HAECO</name>
<protein>
    <submittedName>
        <fullName evidence="13">Peptidase A1 domain-containing protein</fullName>
    </submittedName>
</protein>
<dbReference type="OMA" id="DICMSAF"/>
<reference evidence="13" key="1">
    <citation type="submission" date="2020-12" db="UniProtKB">
        <authorList>
            <consortium name="WormBaseParasite"/>
        </authorList>
    </citation>
    <scope>IDENTIFICATION</scope>
    <source>
        <strain evidence="13">MHco3</strain>
    </source>
</reference>
<dbReference type="Gene3D" id="2.40.70.10">
    <property type="entry name" value="Acid Proteases"/>
    <property type="match status" value="2"/>
</dbReference>
<dbReference type="InterPro" id="IPR033121">
    <property type="entry name" value="PEPTIDASE_A1"/>
</dbReference>
<keyword evidence="2 9" id="KW-0645">Protease</keyword>
<evidence type="ECO:0000256" key="7">
    <source>
        <dbReference type="PIRSR" id="PIRSR601461-1"/>
    </source>
</evidence>
<feature type="active site" evidence="7">
    <location>
        <position position="94"/>
    </location>
</feature>
<feature type="signal peptide" evidence="10">
    <location>
        <begin position="1"/>
        <end position="18"/>
    </location>
</feature>
<dbReference type="Proteomes" id="UP000025227">
    <property type="component" value="Unplaced"/>
</dbReference>
<dbReference type="AlphaFoldDB" id="A0A7I4Y417"/>
<evidence type="ECO:0000256" key="1">
    <source>
        <dbReference type="ARBA" id="ARBA00007447"/>
    </source>
</evidence>
<proteinExistence type="inferred from homology"/>
<evidence type="ECO:0000313" key="13">
    <source>
        <dbReference type="WBParaSite" id="HCON_00052760-00001"/>
    </source>
</evidence>
<accession>A0A7I4Y417</accession>
<dbReference type="PANTHER" id="PTHR47966:SF40">
    <property type="entry name" value="ASPARTIC PROTEASE 3"/>
    <property type="match status" value="1"/>
</dbReference>
<evidence type="ECO:0000256" key="5">
    <source>
        <dbReference type="ARBA" id="ARBA00023157"/>
    </source>
</evidence>
<keyword evidence="3 9" id="KW-0064">Aspartyl protease</keyword>
<dbReference type="PROSITE" id="PS51767">
    <property type="entry name" value="PEPTIDASE_A1"/>
    <property type="match status" value="1"/>
</dbReference>
<evidence type="ECO:0000256" key="2">
    <source>
        <dbReference type="ARBA" id="ARBA00022670"/>
    </source>
</evidence>
<evidence type="ECO:0000256" key="9">
    <source>
        <dbReference type="RuleBase" id="RU000454"/>
    </source>
</evidence>
<keyword evidence="6" id="KW-0325">Glycoprotein</keyword>
<evidence type="ECO:0000256" key="6">
    <source>
        <dbReference type="ARBA" id="ARBA00023180"/>
    </source>
</evidence>